<dbReference type="EMBL" id="CP032184">
    <property type="protein sequence ID" value="AXZ49445.1"/>
    <property type="molecule type" value="Genomic_DNA"/>
</dbReference>
<dbReference type="Proteomes" id="UP000263627">
    <property type="component" value="Chromosome"/>
</dbReference>
<evidence type="ECO:0000313" key="1">
    <source>
        <dbReference type="EMBL" id="AXZ49445.1"/>
    </source>
</evidence>
<sequence length="59" mass="6788">MSKNDAGLHLKETINVCKLLNKSSAADIIYLRKISKHNFLCVMKGCFSNLFRFFNTVYT</sequence>
<evidence type="ECO:0000313" key="2">
    <source>
        <dbReference type="Proteomes" id="UP000263627"/>
    </source>
</evidence>
<gene>
    <name evidence="1" type="ORF">AM363_22245</name>
</gene>
<name>A0A133LGL0_CITFR</name>
<organism evidence="1 2">
    <name type="scientific">Citrobacter freundii</name>
    <dbReference type="NCBI Taxonomy" id="546"/>
    <lineage>
        <taxon>Bacteria</taxon>
        <taxon>Pseudomonadati</taxon>
        <taxon>Pseudomonadota</taxon>
        <taxon>Gammaproteobacteria</taxon>
        <taxon>Enterobacterales</taxon>
        <taxon>Enterobacteriaceae</taxon>
        <taxon>Citrobacter</taxon>
        <taxon>Citrobacter freundii complex</taxon>
    </lineage>
</organism>
<reference evidence="1 2" key="1">
    <citation type="submission" date="2018-09" db="EMBL/GenBank/DDBJ databases">
        <title>Whole genome sequencing of Citrobacter freundii AR_0116.</title>
        <authorList>
            <person name="Conlan S."/>
            <person name="Thomas P.J."/>
            <person name="Mullikin J."/>
            <person name="Frank K.M."/>
            <person name="Segre J.A."/>
        </authorList>
    </citation>
    <scope>NUCLEOTIDE SEQUENCE [LARGE SCALE GENOMIC DNA]</scope>
    <source>
        <strain evidence="1 2">AR_0116</strain>
    </source>
</reference>
<dbReference type="AlphaFoldDB" id="A0A133LGL0"/>
<proteinExistence type="predicted"/>
<accession>A0A133LGL0</accession>
<protein>
    <submittedName>
        <fullName evidence="1">Uncharacterized protein</fullName>
    </submittedName>
</protein>